<accession>A0ABD2NE77</accession>
<gene>
    <name evidence="1" type="ORF">HHI36_012212</name>
</gene>
<evidence type="ECO:0000313" key="2">
    <source>
        <dbReference type="Proteomes" id="UP001516400"/>
    </source>
</evidence>
<comment type="caution">
    <text evidence="1">The sequence shown here is derived from an EMBL/GenBank/DDBJ whole genome shotgun (WGS) entry which is preliminary data.</text>
</comment>
<dbReference type="AlphaFoldDB" id="A0ABD2NE77"/>
<reference evidence="1 2" key="1">
    <citation type="journal article" date="2021" name="BMC Biol.">
        <title>Horizontally acquired antibacterial genes associated with adaptive radiation of ladybird beetles.</title>
        <authorList>
            <person name="Li H.S."/>
            <person name="Tang X.F."/>
            <person name="Huang Y.H."/>
            <person name="Xu Z.Y."/>
            <person name="Chen M.L."/>
            <person name="Du X.Y."/>
            <person name="Qiu B.Y."/>
            <person name="Chen P.T."/>
            <person name="Zhang W."/>
            <person name="Slipinski A."/>
            <person name="Escalona H.E."/>
            <person name="Waterhouse R.M."/>
            <person name="Zwick A."/>
            <person name="Pang H."/>
        </authorList>
    </citation>
    <scope>NUCLEOTIDE SEQUENCE [LARGE SCALE GENOMIC DNA]</scope>
    <source>
        <strain evidence="1">SYSU2018</strain>
    </source>
</reference>
<keyword evidence="2" id="KW-1185">Reference proteome</keyword>
<protein>
    <submittedName>
        <fullName evidence="1">Uncharacterized protein</fullName>
    </submittedName>
</protein>
<name>A0ABD2NE77_9CUCU</name>
<organism evidence="1 2">
    <name type="scientific">Cryptolaemus montrouzieri</name>
    <dbReference type="NCBI Taxonomy" id="559131"/>
    <lineage>
        <taxon>Eukaryota</taxon>
        <taxon>Metazoa</taxon>
        <taxon>Ecdysozoa</taxon>
        <taxon>Arthropoda</taxon>
        <taxon>Hexapoda</taxon>
        <taxon>Insecta</taxon>
        <taxon>Pterygota</taxon>
        <taxon>Neoptera</taxon>
        <taxon>Endopterygota</taxon>
        <taxon>Coleoptera</taxon>
        <taxon>Polyphaga</taxon>
        <taxon>Cucujiformia</taxon>
        <taxon>Coccinelloidea</taxon>
        <taxon>Coccinellidae</taxon>
        <taxon>Scymninae</taxon>
        <taxon>Scymnini</taxon>
        <taxon>Cryptolaemus</taxon>
    </lineage>
</organism>
<proteinExistence type="predicted"/>
<evidence type="ECO:0000313" key="1">
    <source>
        <dbReference type="EMBL" id="KAL3276849.1"/>
    </source>
</evidence>
<sequence length="51" mass="5754">KLTLIDDSTPTKLYDGLVKSIHQAAEESLGNWIMEGTRKVYTGETMRSRIV</sequence>
<feature type="non-terminal residue" evidence="1">
    <location>
        <position position="1"/>
    </location>
</feature>
<dbReference type="EMBL" id="JABFTP020000103">
    <property type="protein sequence ID" value="KAL3276849.1"/>
    <property type="molecule type" value="Genomic_DNA"/>
</dbReference>
<dbReference type="Proteomes" id="UP001516400">
    <property type="component" value="Unassembled WGS sequence"/>
</dbReference>